<dbReference type="GO" id="GO:0004497">
    <property type="term" value="F:monooxygenase activity"/>
    <property type="evidence" value="ECO:0007669"/>
    <property type="project" value="UniProtKB-KW"/>
</dbReference>
<organism evidence="4">
    <name type="scientific">Byssovorax cruenta</name>
    <dbReference type="NCBI Taxonomy" id="293647"/>
    <lineage>
        <taxon>Bacteria</taxon>
        <taxon>Pseudomonadati</taxon>
        <taxon>Myxococcota</taxon>
        <taxon>Polyangia</taxon>
        <taxon>Polyangiales</taxon>
        <taxon>Polyangiaceae</taxon>
        <taxon>Byssovorax</taxon>
    </lineage>
</organism>
<evidence type="ECO:0000256" key="1">
    <source>
        <dbReference type="ARBA" id="ARBA00023002"/>
    </source>
</evidence>
<dbReference type="Pfam" id="PF00296">
    <property type="entry name" value="Bac_luciferase"/>
    <property type="match status" value="1"/>
</dbReference>
<evidence type="ECO:0000256" key="2">
    <source>
        <dbReference type="ARBA" id="ARBA00023033"/>
    </source>
</evidence>
<dbReference type="Gene3D" id="3.20.20.30">
    <property type="entry name" value="Luciferase-like domain"/>
    <property type="match status" value="1"/>
</dbReference>
<evidence type="ECO:0000259" key="3">
    <source>
        <dbReference type="Pfam" id="PF00296"/>
    </source>
</evidence>
<dbReference type="AlphaFoldDB" id="A0A3S5GXZ0"/>
<proteinExistence type="predicted"/>
<dbReference type="PANTHER" id="PTHR30137:SF8">
    <property type="entry name" value="BLR5498 PROTEIN"/>
    <property type="match status" value="1"/>
</dbReference>
<feature type="domain" description="Luciferase-like" evidence="3">
    <location>
        <begin position="42"/>
        <end position="351"/>
    </location>
</feature>
<evidence type="ECO:0000313" key="4">
    <source>
        <dbReference type="EMBL" id="AYM54084.1"/>
    </source>
</evidence>
<protein>
    <submittedName>
        <fullName evidence="4">Luciferase family protein</fullName>
    </submittedName>
</protein>
<dbReference type="InterPro" id="IPR050766">
    <property type="entry name" value="Bact_Lucif_Oxidored"/>
</dbReference>
<dbReference type="GO" id="GO:0005829">
    <property type="term" value="C:cytosol"/>
    <property type="evidence" value="ECO:0007669"/>
    <property type="project" value="TreeGrafter"/>
</dbReference>
<reference evidence="4" key="1">
    <citation type="journal article" date="2018" name="J. Ind. Microbiol. Biotechnol.">
        <title>Genome mining reveals uncommon alkylpyrones as type III PKS products from myxobacteria.</title>
        <authorList>
            <person name="Hug J.J."/>
            <person name="Panter F."/>
            <person name="Krug D."/>
            <person name="Muller R."/>
        </authorList>
    </citation>
    <scope>NUCLEOTIDE SEQUENCE</scope>
    <source>
        <strain evidence="4">MSr4204</strain>
    </source>
</reference>
<dbReference type="GO" id="GO:0016705">
    <property type="term" value="F:oxidoreductase activity, acting on paired donors, with incorporation or reduction of molecular oxygen"/>
    <property type="evidence" value="ECO:0007669"/>
    <property type="project" value="InterPro"/>
</dbReference>
<name>A0A3S5GXZ0_9BACT</name>
<dbReference type="PANTHER" id="PTHR30137">
    <property type="entry name" value="LUCIFERASE-LIKE MONOOXYGENASE"/>
    <property type="match status" value="1"/>
</dbReference>
<dbReference type="EMBL" id="MH908916">
    <property type="protein sequence ID" value="AYM54084.1"/>
    <property type="molecule type" value="Genomic_DNA"/>
</dbReference>
<keyword evidence="1" id="KW-0560">Oxidoreductase</keyword>
<dbReference type="InterPro" id="IPR011251">
    <property type="entry name" value="Luciferase-like_dom"/>
</dbReference>
<sequence>MKTSMFHLMPYRDLPADFEQKHRSVWVDLPFWEVADPVQAGQYYNWTLDELIYAARAGFDGVCVNEHHQNAYGFMANPNLMGAVLARATNGLDVALVQLGATLVSSSPPTRIAEEYAMLDCISGGRVVAGLPLGSAMDASFCIGIPPMEHRERYREAHDLVLKAWTAREGFPWNGRYYQLPMVNLWPRPIQTPHPPVWVPGFGSLSTWEFCAQHNHCYSFLSYYGGQFGKRVMDSFWEFIEEKNLDRNPYRAGFLQLVVVSETDARAEEEYFPHIKYFFDKGLHVPLEYQAPPGYQDYRSMVNTMSIAAGPMQEFLVERPRYRFQDYVDRGIVIGGSPATVRDRLKELVKSLNVGNLMVLLQIGSMPHELTLKNIDLFAREVLPHIRGIWDDQWENHWWPAKLRARRP</sequence>
<accession>A0A3S5GXZ0</accession>
<keyword evidence="2" id="KW-0503">Monooxygenase</keyword>
<dbReference type="InterPro" id="IPR036661">
    <property type="entry name" value="Luciferase-like_sf"/>
</dbReference>
<dbReference type="SUPFAM" id="SSF51679">
    <property type="entry name" value="Bacterial luciferase-like"/>
    <property type="match status" value="1"/>
</dbReference>